<dbReference type="EMBL" id="MIKE01000011">
    <property type="protein sequence ID" value="OHT46108.1"/>
    <property type="molecule type" value="Genomic_DNA"/>
</dbReference>
<organism evidence="1 3">
    <name type="scientific">Flavobacterium tructae</name>
    <dbReference type="NCBI Taxonomy" id="1114873"/>
    <lineage>
        <taxon>Bacteria</taxon>
        <taxon>Pseudomonadati</taxon>
        <taxon>Bacteroidota</taxon>
        <taxon>Flavobacteriia</taxon>
        <taxon>Flavobacteriales</taxon>
        <taxon>Flavobacteriaceae</taxon>
        <taxon>Flavobacterium</taxon>
    </lineage>
</organism>
<dbReference type="Proteomes" id="UP000180252">
    <property type="component" value="Unassembled WGS sequence"/>
</dbReference>
<sequence length="98" mass="11564">MRIIAKRTLQNFWECFPNAKQQLLSWYQIFDKNNFDNSNAIKAIFGSADFVGHNKVVFNICGNHYRLIVKINYETQIVYILFVGTHTDYDKLDDIKNL</sequence>
<dbReference type="OrthoDB" id="9799912at2"/>
<reference evidence="2 4" key="3">
    <citation type="submission" date="2016-11" db="EMBL/GenBank/DDBJ databases">
        <title>Whole genomes of Flavobacteriaceae.</title>
        <authorList>
            <person name="Stine C."/>
            <person name="Li C."/>
            <person name="Tadesse D."/>
        </authorList>
    </citation>
    <scope>NUCLEOTIDE SEQUENCE [LARGE SCALE GENOMIC DNA]</scope>
    <source>
        <strain evidence="2 4">ATCC BAA-2541</strain>
    </source>
</reference>
<dbReference type="GO" id="GO:0003723">
    <property type="term" value="F:RNA binding"/>
    <property type="evidence" value="ECO:0007669"/>
    <property type="project" value="InterPro"/>
</dbReference>
<reference evidence="1" key="2">
    <citation type="submission" date="2016-09" db="EMBL/GenBank/DDBJ databases">
        <authorList>
            <person name="Capua I."/>
            <person name="De Benedictis P."/>
            <person name="Joannis T."/>
            <person name="Lombin L.H."/>
            <person name="Cattoli G."/>
        </authorList>
    </citation>
    <scope>NUCLEOTIDE SEQUENCE [LARGE SCALE GENOMIC DNA]</scope>
    <source>
        <strain evidence="1">MSU</strain>
    </source>
</reference>
<dbReference type="EMBL" id="MUHG01000002">
    <property type="protein sequence ID" value="OXB22067.1"/>
    <property type="molecule type" value="Genomic_DNA"/>
</dbReference>
<keyword evidence="4" id="KW-1185">Reference proteome</keyword>
<dbReference type="Proteomes" id="UP000198319">
    <property type="component" value="Unassembled WGS sequence"/>
</dbReference>
<dbReference type="STRING" id="1278819.BHE19_00920"/>
<evidence type="ECO:0000313" key="3">
    <source>
        <dbReference type="Proteomes" id="UP000180252"/>
    </source>
</evidence>
<dbReference type="Pfam" id="PF09907">
    <property type="entry name" value="HigB_toxin"/>
    <property type="match status" value="1"/>
</dbReference>
<gene>
    <name evidence="2" type="ORF">B0A71_00945</name>
    <name evidence="1" type="ORF">BHE19_00920</name>
</gene>
<dbReference type="InterPro" id="IPR018669">
    <property type="entry name" value="Toxin_HigB"/>
</dbReference>
<evidence type="ECO:0000313" key="1">
    <source>
        <dbReference type="EMBL" id="OHT46108.1"/>
    </source>
</evidence>
<dbReference type="GO" id="GO:0110001">
    <property type="term" value="C:toxin-antitoxin complex"/>
    <property type="evidence" value="ECO:0007669"/>
    <property type="project" value="InterPro"/>
</dbReference>
<proteinExistence type="predicted"/>
<reference evidence="3" key="1">
    <citation type="submission" date="2016-09" db="EMBL/GenBank/DDBJ databases">
        <authorList>
            <person name="Chen S."/>
            <person name="Walker E."/>
        </authorList>
    </citation>
    <scope>NUCLEOTIDE SEQUENCE [LARGE SCALE GENOMIC DNA]</scope>
    <source>
        <strain evidence="3">MSU</strain>
    </source>
</reference>
<dbReference type="RefSeq" id="WP_070905896.1">
    <property type="nucleotide sequence ID" value="NZ_JASTTY010000001.1"/>
</dbReference>
<evidence type="ECO:0000313" key="2">
    <source>
        <dbReference type="EMBL" id="OXB22067.1"/>
    </source>
</evidence>
<dbReference type="AlphaFoldDB" id="A0A1S1J8M9"/>
<dbReference type="GO" id="GO:0004519">
    <property type="term" value="F:endonuclease activity"/>
    <property type="evidence" value="ECO:0007669"/>
    <property type="project" value="InterPro"/>
</dbReference>
<name>A0A1S1J8M9_9FLAO</name>
<protein>
    <submittedName>
        <fullName evidence="1">Addiction module toxin RelE</fullName>
    </submittedName>
</protein>
<accession>A0A1S1J8M9</accession>
<evidence type="ECO:0000313" key="4">
    <source>
        <dbReference type="Proteomes" id="UP000198319"/>
    </source>
</evidence>
<comment type="caution">
    <text evidence="1">The sequence shown here is derived from an EMBL/GenBank/DDBJ whole genome shotgun (WGS) entry which is preliminary data.</text>
</comment>